<dbReference type="AlphaFoldDB" id="A0A5E4NMN6"/>
<evidence type="ECO:0000313" key="3">
    <source>
        <dbReference type="EMBL" id="VVC46222.1"/>
    </source>
</evidence>
<dbReference type="GO" id="GO:0003677">
    <property type="term" value="F:DNA binding"/>
    <property type="evidence" value="ECO:0007669"/>
    <property type="project" value="InterPro"/>
</dbReference>
<reference evidence="3 4" key="1">
    <citation type="submission" date="2019-08" db="EMBL/GenBank/DDBJ databases">
        <authorList>
            <person name="Alioto T."/>
            <person name="Alioto T."/>
            <person name="Gomez Garrido J."/>
        </authorList>
    </citation>
    <scope>NUCLEOTIDE SEQUENCE [LARGE SCALE GENOMIC DNA]</scope>
</reference>
<feature type="domain" description="Transposase IS4-like" evidence="2">
    <location>
        <begin position="175"/>
        <end position="296"/>
    </location>
</feature>
<gene>
    <name evidence="3" type="ORF">CINCED_3A019825</name>
</gene>
<feature type="compositionally biased region" description="Polar residues" evidence="1">
    <location>
        <begin position="156"/>
        <end position="171"/>
    </location>
</feature>
<dbReference type="InterPro" id="IPR002559">
    <property type="entry name" value="Transposase_11"/>
</dbReference>
<organism evidence="3 4">
    <name type="scientific">Cinara cedri</name>
    <dbReference type="NCBI Taxonomy" id="506608"/>
    <lineage>
        <taxon>Eukaryota</taxon>
        <taxon>Metazoa</taxon>
        <taxon>Ecdysozoa</taxon>
        <taxon>Arthropoda</taxon>
        <taxon>Hexapoda</taxon>
        <taxon>Insecta</taxon>
        <taxon>Pterygota</taxon>
        <taxon>Neoptera</taxon>
        <taxon>Paraneoptera</taxon>
        <taxon>Hemiptera</taxon>
        <taxon>Sternorrhyncha</taxon>
        <taxon>Aphidomorpha</taxon>
        <taxon>Aphidoidea</taxon>
        <taxon>Aphididae</taxon>
        <taxon>Lachninae</taxon>
        <taxon>Cinara</taxon>
    </lineage>
</organism>
<dbReference type="Proteomes" id="UP000325440">
    <property type="component" value="Unassembled WGS sequence"/>
</dbReference>
<dbReference type="Pfam" id="PF01609">
    <property type="entry name" value="DDE_Tnp_1"/>
    <property type="match status" value="1"/>
</dbReference>
<evidence type="ECO:0000313" key="4">
    <source>
        <dbReference type="Proteomes" id="UP000325440"/>
    </source>
</evidence>
<keyword evidence="4" id="KW-1185">Reference proteome</keyword>
<dbReference type="PANTHER" id="PTHR30007:SF0">
    <property type="entry name" value="TRANSPOSASE"/>
    <property type="match status" value="1"/>
</dbReference>
<protein>
    <submittedName>
        <fullName evidence="3">Transposase, IS4-like</fullName>
    </submittedName>
</protein>
<dbReference type="GO" id="GO:0006313">
    <property type="term" value="P:DNA transposition"/>
    <property type="evidence" value="ECO:0007669"/>
    <property type="project" value="InterPro"/>
</dbReference>
<evidence type="ECO:0000256" key="1">
    <source>
        <dbReference type="SAM" id="MobiDB-lite"/>
    </source>
</evidence>
<proteinExistence type="predicted"/>
<feature type="region of interest" description="Disordered" evidence="1">
    <location>
        <begin position="147"/>
        <end position="183"/>
    </location>
</feature>
<dbReference type="OrthoDB" id="8313467at2759"/>
<dbReference type="GO" id="GO:0004803">
    <property type="term" value="F:transposase activity"/>
    <property type="evidence" value="ECO:0007669"/>
    <property type="project" value="InterPro"/>
</dbReference>
<accession>A0A5E4NMN6</accession>
<name>A0A5E4NMN6_9HEMI</name>
<evidence type="ECO:0000259" key="2">
    <source>
        <dbReference type="Pfam" id="PF01609"/>
    </source>
</evidence>
<sequence length="320" mass="36379">MLMTCSDILGNVVKILWNELEENFSNLKEVKAKINNELKSAFKGLELVSDIDLTTKSIFISNAVAVLRENISKCALKNLSALETNVELRGKKMYPSDISDKEWEILEPYVAQGAIGRPRKHDIRACNKIYNERRLSVENAAKRFSAMENSKRNGRQKSNTVCWNNRQSISKNDSKRGSRGYDAGKKIKGRKRHIIVDTLGLVVTADVHSAGVQDRDGALALLIKAKRKTLTLQRFFADQGYTGELQKRCFLKTGCLLTIAKKDPEAEGFQVIPKRWIVERTFAWLSNFRRMSKDYEHSPLTSKTNIFFNMITVMLNKLAT</sequence>
<dbReference type="PANTHER" id="PTHR30007">
    <property type="entry name" value="PHP DOMAIN PROTEIN"/>
    <property type="match status" value="1"/>
</dbReference>
<dbReference type="EMBL" id="CABPRJ010002451">
    <property type="protein sequence ID" value="VVC46222.1"/>
    <property type="molecule type" value="Genomic_DNA"/>
</dbReference>